<dbReference type="PANTHER" id="PTHR19944">
    <property type="entry name" value="MHC CLASS II-RELATED"/>
    <property type="match status" value="1"/>
</dbReference>
<dbReference type="EMBL" id="JADDUC010000930">
    <property type="protein sequence ID" value="KAG0112791.1"/>
    <property type="molecule type" value="Genomic_DNA"/>
</dbReference>
<dbReference type="OrthoDB" id="10043043at2759"/>
<comment type="caution">
    <text evidence="4">The sequence shown here is derived from an EMBL/GenBank/DDBJ whole genome shotgun (WGS) entry which is preliminary data.</text>
</comment>
<gene>
    <name evidence="4" type="ORF">IHE44_014887</name>
</gene>
<evidence type="ECO:0000313" key="4">
    <source>
        <dbReference type="EMBL" id="KAG0112791.1"/>
    </source>
</evidence>
<dbReference type="GO" id="GO:0042613">
    <property type="term" value="C:MHC class II protein complex"/>
    <property type="evidence" value="ECO:0007669"/>
    <property type="project" value="InterPro"/>
</dbReference>
<feature type="non-terminal residue" evidence="4">
    <location>
        <position position="137"/>
    </location>
</feature>
<feature type="domain" description="MHC class II beta chain N-terminal" evidence="3">
    <location>
        <begin position="10"/>
        <end position="79"/>
    </location>
</feature>
<proteinExistence type="predicted"/>
<name>A0A835NCV4_9PASS</name>
<evidence type="ECO:0000256" key="1">
    <source>
        <dbReference type="ARBA" id="ARBA00023157"/>
    </source>
</evidence>
<dbReference type="InterPro" id="IPR014745">
    <property type="entry name" value="MHC_II_a/b_N"/>
</dbReference>
<reference evidence="4" key="1">
    <citation type="submission" date="2020-10" db="EMBL/GenBank/DDBJ databases">
        <title>Feather gene expression reveals the developmental basis of iridescence in African starlings.</title>
        <authorList>
            <person name="Rubenstein D.R."/>
        </authorList>
    </citation>
    <scope>NUCLEOTIDE SEQUENCE</scope>
    <source>
        <strain evidence="4">SS15</strain>
        <tissue evidence="4">Liver</tissue>
    </source>
</reference>
<dbReference type="GO" id="GO:0006955">
    <property type="term" value="P:immune response"/>
    <property type="evidence" value="ECO:0007669"/>
    <property type="project" value="InterPro"/>
</dbReference>
<evidence type="ECO:0000259" key="3">
    <source>
        <dbReference type="SMART" id="SM00921"/>
    </source>
</evidence>
<dbReference type="SUPFAM" id="SSF54452">
    <property type="entry name" value="MHC antigen-recognition domain"/>
    <property type="match status" value="1"/>
</dbReference>
<dbReference type="InterPro" id="IPR050160">
    <property type="entry name" value="MHC/Immunoglobulin"/>
</dbReference>
<keyword evidence="1" id="KW-1015">Disulfide bond</keyword>
<dbReference type="PANTHER" id="PTHR19944:SF99">
    <property type="entry name" value="HLA CLASS II HISTOCOMPATIBILITY ANTIGEN, DRB1 BETA CHAIN"/>
    <property type="match status" value="1"/>
</dbReference>
<sequence length="137" mass="15844">MAVFQRMGKCECHFINGTEKVRFVLRHIYNREQLAHFYGDMGLYVGEQLAQYWNSDPELLEYYRAQVDTSCRYNYGLYALFSVERRRERGQSVSPRCVPTLSHCPHSVSISLVPSSSQPGPGRLLCSVMDFYPAHIQ</sequence>
<dbReference type="SMART" id="SM00921">
    <property type="entry name" value="MHC_II_beta"/>
    <property type="match status" value="1"/>
</dbReference>
<dbReference type="AlphaFoldDB" id="A0A835NCV4"/>
<dbReference type="Pfam" id="PF00969">
    <property type="entry name" value="MHC_II_beta"/>
    <property type="match status" value="1"/>
</dbReference>
<evidence type="ECO:0000256" key="2">
    <source>
        <dbReference type="ARBA" id="ARBA00023180"/>
    </source>
</evidence>
<dbReference type="GO" id="GO:0019882">
    <property type="term" value="P:antigen processing and presentation"/>
    <property type="evidence" value="ECO:0007669"/>
    <property type="project" value="InterPro"/>
</dbReference>
<dbReference type="Gene3D" id="3.10.320.10">
    <property type="entry name" value="Class II Histocompatibility Antigen, M Beta Chain, Chain B, domain 1"/>
    <property type="match status" value="1"/>
</dbReference>
<dbReference type="InterPro" id="IPR011162">
    <property type="entry name" value="MHC_I/II-like_Ag-recog"/>
</dbReference>
<keyword evidence="2" id="KW-0325">Glycoprotein</keyword>
<dbReference type="InterPro" id="IPR000353">
    <property type="entry name" value="MHC_II_b_N"/>
</dbReference>
<protein>
    <recommendedName>
        <fullName evidence="3">MHC class II beta chain N-terminal domain-containing protein</fullName>
    </recommendedName>
</protein>
<accession>A0A835NCV4</accession>
<organism evidence="4">
    <name type="scientific">Lamprotornis superbus</name>
    <dbReference type="NCBI Taxonomy" id="245042"/>
    <lineage>
        <taxon>Eukaryota</taxon>
        <taxon>Metazoa</taxon>
        <taxon>Chordata</taxon>
        <taxon>Craniata</taxon>
        <taxon>Vertebrata</taxon>
        <taxon>Euteleostomi</taxon>
        <taxon>Archelosauria</taxon>
        <taxon>Archosauria</taxon>
        <taxon>Dinosauria</taxon>
        <taxon>Saurischia</taxon>
        <taxon>Theropoda</taxon>
        <taxon>Coelurosauria</taxon>
        <taxon>Aves</taxon>
        <taxon>Neognathae</taxon>
        <taxon>Neoaves</taxon>
        <taxon>Telluraves</taxon>
        <taxon>Australaves</taxon>
        <taxon>Passeriformes</taxon>
        <taxon>Sturnidae</taxon>
        <taxon>Lamprotornis</taxon>
    </lineage>
</organism>